<gene>
    <name evidence="1" type="ORF">DCHRY22_LOCUS12149</name>
</gene>
<evidence type="ECO:0000313" key="1">
    <source>
        <dbReference type="EMBL" id="CAG9576982.1"/>
    </source>
</evidence>
<comment type="caution">
    <text evidence="1">The sequence shown here is derived from an EMBL/GenBank/DDBJ whole genome shotgun (WGS) entry which is preliminary data.</text>
</comment>
<dbReference type="Pfam" id="PF00328">
    <property type="entry name" value="His_Phos_2"/>
    <property type="match status" value="1"/>
</dbReference>
<dbReference type="InterPro" id="IPR000560">
    <property type="entry name" value="His_Pase_clade-2"/>
</dbReference>
<reference evidence="1" key="1">
    <citation type="submission" date="2021-09" db="EMBL/GenBank/DDBJ databases">
        <authorList>
            <person name="Martin H S."/>
        </authorList>
    </citation>
    <scope>NUCLEOTIDE SEQUENCE</scope>
</reference>
<proteinExistence type="predicted"/>
<dbReference type="CDD" id="cd07061">
    <property type="entry name" value="HP_HAP_like"/>
    <property type="match status" value="1"/>
</dbReference>
<sequence>MDNFDEYLPLPWPKWNIGLGYSTKKGALIEEYMGEYMFKWLVREKLLNIGCPKENSVFIYANTLQRTRESAKAFVRGAFKNCNISVFSIDSTEMDPLFNAIIRNDSEVIKEPIVKEMRKKLDELDLRRSYIELEEVLDIKNLEKCKLEGQCRFDVTENIIYYKLGEMALVHGPLSFAHMIVDSFLMSYYDGHPMEDVAWGRIKDDEQWSLLTQLMKESQNVIYNSTLLGRQVGKPLLEYLTSVFNDEKSPKFTLLHGHDANLYSVLAALGVKEFSLPEQYESIPIGGKLVFQKLYDRKERRYLLKLDFVYLTMEQIRNGSKITTKNPPRVVQIKIKECAIGSNGYCSWRKFIKLLKNISSD</sequence>
<protein>
    <submittedName>
        <fullName evidence="1">(African queen) hypothetical protein</fullName>
    </submittedName>
</protein>
<dbReference type="Gene3D" id="3.40.50.1240">
    <property type="entry name" value="Phosphoglycerate mutase-like"/>
    <property type="match status" value="2"/>
</dbReference>
<dbReference type="GO" id="GO:0016791">
    <property type="term" value="F:phosphatase activity"/>
    <property type="evidence" value="ECO:0007669"/>
    <property type="project" value="UniProtKB-ARBA"/>
</dbReference>
<dbReference type="EMBL" id="CAKASE010000075">
    <property type="protein sequence ID" value="CAG9576982.1"/>
    <property type="molecule type" value="Genomic_DNA"/>
</dbReference>
<keyword evidence="2" id="KW-1185">Reference proteome</keyword>
<dbReference type="InterPro" id="IPR033379">
    <property type="entry name" value="Acid_Pase_AS"/>
</dbReference>
<accession>A0A8J2R1J1</accession>
<name>A0A8J2R1J1_9NEOP</name>
<organism evidence="1 2">
    <name type="scientific">Danaus chrysippus</name>
    <name type="common">African queen</name>
    <dbReference type="NCBI Taxonomy" id="151541"/>
    <lineage>
        <taxon>Eukaryota</taxon>
        <taxon>Metazoa</taxon>
        <taxon>Ecdysozoa</taxon>
        <taxon>Arthropoda</taxon>
        <taxon>Hexapoda</taxon>
        <taxon>Insecta</taxon>
        <taxon>Pterygota</taxon>
        <taxon>Neoptera</taxon>
        <taxon>Endopterygota</taxon>
        <taxon>Lepidoptera</taxon>
        <taxon>Glossata</taxon>
        <taxon>Ditrysia</taxon>
        <taxon>Papilionoidea</taxon>
        <taxon>Nymphalidae</taxon>
        <taxon>Danainae</taxon>
        <taxon>Danaini</taxon>
        <taxon>Danaina</taxon>
        <taxon>Danaus</taxon>
        <taxon>Anosia</taxon>
    </lineage>
</organism>
<dbReference type="AlphaFoldDB" id="A0A8J2R1J1"/>
<dbReference type="InterPro" id="IPR029033">
    <property type="entry name" value="His_PPase_superfam"/>
</dbReference>
<dbReference type="SUPFAM" id="SSF53254">
    <property type="entry name" value="Phosphoglycerate mutase-like"/>
    <property type="match status" value="1"/>
</dbReference>
<dbReference type="PROSITE" id="PS00778">
    <property type="entry name" value="HIS_ACID_PHOSPHAT_2"/>
    <property type="match status" value="1"/>
</dbReference>
<evidence type="ECO:0000313" key="2">
    <source>
        <dbReference type="Proteomes" id="UP000789524"/>
    </source>
</evidence>
<dbReference type="OrthoDB" id="75078at2759"/>
<dbReference type="Proteomes" id="UP000789524">
    <property type="component" value="Unassembled WGS sequence"/>
</dbReference>